<sequence>MFSNCFNTVFILIIIAQFIQCHEIHSSSYHQGHQSPKTISPSDIDTSDSFAGQFFDSLKALKSSTQLKKERDSKNRVWDKLDRGNRRNSKLPTGVSLLPLLDFPGGLFGDKQQSTGPHVPSCYRNGKVTLSQYWIPKENEWDETPNGKRIFLGGNIKRPLLDKKNDTIALVPAAMYDKCNLEGFCLLENGDLINLHNQTDRFVRVGGYGRAHNVFGLGSGEQNLVPYVSVAANDLPYGQTLYIPQLDGLKLGDGQRHNGCVRVDDDSWSFDSCQIDFFVPTYVDYLWLDIKSRASVKIVDCEVKNYITTAHLQSIMASTDVNIIPSLLNAKYRKE</sequence>
<accession>A0A1X0QSX3</accession>
<dbReference type="OrthoDB" id="5985073at2759"/>
<evidence type="ECO:0000256" key="1">
    <source>
        <dbReference type="SAM" id="SignalP"/>
    </source>
</evidence>
<name>A0A1X0QSX3_RHIZD</name>
<dbReference type="Proteomes" id="UP000242414">
    <property type="component" value="Unassembled WGS sequence"/>
</dbReference>
<feature type="signal peptide" evidence="1">
    <location>
        <begin position="1"/>
        <end position="21"/>
    </location>
</feature>
<feature type="chain" id="PRO_5012891129" evidence="1">
    <location>
        <begin position="22"/>
        <end position="335"/>
    </location>
</feature>
<gene>
    <name evidence="2" type="ORF">BCV72DRAFT_234040</name>
</gene>
<proteinExistence type="predicted"/>
<protein>
    <submittedName>
        <fullName evidence="2">Uncharacterized protein</fullName>
    </submittedName>
</protein>
<dbReference type="EMBL" id="KV922029">
    <property type="protein sequence ID" value="ORE02864.1"/>
    <property type="molecule type" value="Genomic_DNA"/>
</dbReference>
<reference evidence="2" key="1">
    <citation type="journal article" date="2016" name="Proc. Natl. Acad. Sci. U.S.A.">
        <title>Lipid metabolic changes in an early divergent fungus govern the establishment of a mutualistic symbiosis with endobacteria.</title>
        <authorList>
            <person name="Lastovetsky O.A."/>
            <person name="Gaspar M.L."/>
            <person name="Mondo S.J."/>
            <person name="LaButti K.M."/>
            <person name="Sandor L."/>
            <person name="Grigoriev I.V."/>
            <person name="Henry S.A."/>
            <person name="Pawlowska T.E."/>
        </authorList>
    </citation>
    <scope>NUCLEOTIDE SEQUENCE [LARGE SCALE GENOMIC DNA]</scope>
    <source>
        <strain evidence="2">ATCC 52814</strain>
    </source>
</reference>
<organism evidence="2">
    <name type="scientific">Rhizopus microsporus var. microsporus</name>
    <dbReference type="NCBI Taxonomy" id="86635"/>
    <lineage>
        <taxon>Eukaryota</taxon>
        <taxon>Fungi</taxon>
        <taxon>Fungi incertae sedis</taxon>
        <taxon>Mucoromycota</taxon>
        <taxon>Mucoromycotina</taxon>
        <taxon>Mucoromycetes</taxon>
        <taxon>Mucorales</taxon>
        <taxon>Mucorineae</taxon>
        <taxon>Rhizopodaceae</taxon>
        <taxon>Rhizopus</taxon>
    </lineage>
</organism>
<dbReference type="AlphaFoldDB" id="A0A1X0QSX3"/>
<dbReference type="VEuPathDB" id="FungiDB:BCV72DRAFT_234040"/>
<keyword evidence="1" id="KW-0732">Signal</keyword>
<dbReference type="CDD" id="cd22785">
    <property type="entry name" value="DPBB_MltA-like"/>
    <property type="match status" value="1"/>
</dbReference>
<evidence type="ECO:0000313" key="2">
    <source>
        <dbReference type="EMBL" id="ORE02864.1"/>
    </source>
</evidence>